<dbReference type="SMART" id="SM00342">
    <property type="entry name" value="HTH_ARAC"/>
    <property type="match status" value="1"/>
</dbReference>
<dbReference type="InterPro" id="IPR053142">
    <property type="entry name" value="PchR_regulatory_protein"/>
</dbReference>
<evidence type="ECO:0000256" key="1">
    <source>
        <dbReference type="ARBA" id="ARBA00023015"/>
    </source>
</evidence>
<dbReference type="PRINTS" id="PR00032">
    <property type="entry name" value="HTHARAC"/>
</dbReference>
<gene>
    <name evidence="5" type="ORF">ABR189_06955</name>
</gene>
<feature type="domain" description="HTH araC/xylS-type" evidence="4">
    <location>
        <begin position="228"/>
        <end position="325"/>
    </location>
</feature>
<dbReference type="PROSITE" id="PS00041">
    <property type="entry name" value="HTH_ARAC_FAMILY_1"/>
    <property type="match status" value="1"/>
</dbReference>
<organism evidence="5 6">
    <name type="scientific">Chitinophaga defluvii</name>
    <dbReference type="NCBI Taxonomy" id="3163343"/>
    <lineage>
        <taxon>Bacteria</taxon>
        <taxon>Pseudomonadati</taxon>
        <taxon>Bacteroidota</taxon>
        <taxon>Chitinophagia</taxon>
        <taxon>Chitinophagales</taxon>
        <taxon>Chitinophagaceae</taxon>
        <taxon>Chitinophaga</taxon>
    </lineage>
</organism>
<dbReference type="InterPro" id="IPR018062">
    <property type="entry name" value="HTH_AraC-typ_CS"/>
</dbReference>
<keyword evidence="3" id="KW-0804">Transcription</keyword>
<sequence>MSKGITNTSGNFTFYERFVSPDELYSPDLIEENEVIPLPYGNLEIKSWYFDGLRISMRKQRYNDYYLFEKINTQDVVYMQFNLKGRSTIYQLGNEYDVKPHLHNIVYSKGNNNTFRNGALESVIFEIQFAPPVFLKIIQDSNEVLKRFADKMLEGKPVVLAPQSLEVTPDLEQAIQAIINCRFSGGLKKMYLLSKSIEILVLQAEAYNRSLEIRAAKGLNSTAKEKVLHAREYLIENVETPPSLSELSRIVGINEYNLKKGFKEVFNTTVFGYLSDYRLDTARQQLLDTEKTVSEIAYELGYSSPQHFSSAFRKKFGRSPRDAKK</sequence>
<evidence type="ECO:0000256" key="3">
    <source>
        <dbReference type="ARBA" id="ARBA00023163"/>
    </source>
</evidence>
<protein>
    <submittedName>
        <fullName evidence="5">AraC family transcriptional regulator</fullName>
    </submittedName>
</protein>
<dbReference type="InterPro" id="IPR020449">
    <property type="entry name" value="Tscrpt_reg_AraC-type_HTH"/>
</dbReference>
<evidence type="ECO:0000313" key="5">
    <source>
        <dbReference type="EMBL" id="MET6997100.1"/>
    </source>
</evidence>
<dbReference type="Pfam" id="PF12833">
    <property type="entry name" value="HTH_18"/>
    <property type="match status" value="1"/>
</dbReference>
<dbReference type="Gene3D" id="1.10.10.60">
    <property type="entry name" value="Homeodomain-like"/>
    <property type="match status" value="2"/>
</dbReference>
<reference evidence="5 6" key="1">
    <citation type="submission" date="2024-06" db="EMBL/GenBank/DDBJ databases">
        <title>Chitinophaga defluvii sp. nov., isolated from municipal sewage.</title>
        <authorList>
            <person name="Zhang L."/>
        </authorList>
    </citation>
    <scope>NUCLEOTIDE SEQUENCE [LARGE SCALE GENOMIC DNA]</scope>
    <source>
        <strain evidence="5 6">H8</strain>
    </source>
</reference>
<name>A0ABV2T431_9BACT</name>
<evidence type="ECO:0000313" key="6">
    <source>
        <dbReference type="Proteomes" id="UP001549749"/>
    </source>
</evidence>
<dbReference type="RefSeq" id="WP_354659740.1">
    <property type="nucleotide sequence ID" value="NZ_JBEXAC010000001.1"/>
</dbReference>
<accession>A0ABV2T431</accession>
<dbReference type="InterPro" id="IPR009057">
    <property type="entry name" value="Homeodomain-like_sf"/>
</dbReference>
<dbReference type="InterPro" id="IPR018060">
    <property type="entry name" value="HTH_AraC"/>
</dbReference>
<proteinExistence type="predicted"/>
<comment type="caution">
    <text evidence="5">The sequence shown here is derived from an EMBL/GenBank/DDBJ whole genome shotgun (WGS) entry which is preliminary data.</text>
</comment>
<dbReference type="EMBL" id="JBEXAC010000001">
    <property type="protein sequence ID" value="MET6997100.1"/>
    <property type="molecule type" value="Genomic_DNA"/>
</dbReference>
<keyword evidence="1" id="KW-0805">Transcription regulation</keyword>
<dbReference type="PANTHER" id="PTHR47893:SF1">
    <property type="entry name" value="REGULATORY PROTEIN PCHR"/>
    <property type="match status" value="1"/>
</dbReference>
<keyword evidence="2" id="KW-0238">DNA-binding</keyword>
<dbReference type="PROSITE" id="PS01124">
    <property type="entry name" value="HTH_ARAC_FAMILY_2"/>
    <property type="match status" value="1"/>
</dbReference>
<dbReference type="SUPFAM" id="SSF46689">
    <property type="entry name" value="Homeodomain-like"/>
    <property type="match status" value="2"/>
</dbReference>
<dbReference type="Proteomes" id="UP001549749">
    <property type="component" value="Unassembled WGS sequence"/>
</dbReference>
<keyword evidence="6" id="KW-1185">Reference proteome</keyword>
<dbReference type="PANTHER" id="PTHR47893">
    <property type="entry name" value="REGULATORY PROTEIN PCHR"/>
    <property type="match status" value="1"/>
</dbReference>
<evidence type="ECO:0000259" key="4">
    <source>
        <dbReference type="PROSITE" id="PS01124"/>
    </source>
</evidence>
<evidence type="ECO:0000256" key="2">
    <source>
        <dbReference type="ARBA" id="ARBA00023125"/>
    </source>
</evidence>